<dbReference type="Pfam" id="PF25534">
    <property type="entry name" value="DUF7918"/>
    <property type="match status" value="1"/>
</dbReference>
<organism evidence="3 4">
    <name type="scientific">Pseudozyma flocculosa PF-1</name>
    <dbReference type="NCBI Taxonomy" id="1277687"/>
    <lineage>
        <taxon>Eukaryota</taxon>
        <taxon>Fungi</taxon>
        <taxon>Dikarya</taxon>
        <taxon>Basidiomycota</taxon>
        <taxon>Ustilaginomycotina</taxon>
        <taxon>Ustilaginomycetes</taxon>
        <taxon>Ustilaginales</taxon>
        <taxon>Ustilaginaceae</taxon>
        <taxon>Pseudozyma</taxon>
    </lineage>
</organism>
<evidence type="ECO:0000313" key="4">
    <source>
        <dbReference type="Proteomes" id="UP000053664"/>
    </source>
</evidence>
<evidence type="ECO:0000259" key="2">
    <source>
        <dbReference type="Pfam" id="PF25534"/>
    </source>
</evidence>
<dbReference type="HOGENOM" id="CLU_806814_0_0_1"/>
<dbReference type="PANTHER" id="PTHR36223">
    <property type="entry name" value="BETA-LACTAMASE-TYPE TRANSPEPTIDASE FOLD DOMAIN CONTAINING PROTEIN"/>
    <property type="match status" value="1"/>
</dbReference>
<dbReference type="AlphaFoldDB" id="A0A061H2F4"/>
<reference evidence="3 4" key="1">
    <citation type="journal article" date="2013" name="Plant Cell">
        <title>The transition from a phytopathogenic smut ancestor to an anamorphic biocontrol agent deciphered by comparative whole-genome analysis.</title>
        <authorList>
            <person name="Lefebvre F."/>
            <person name="Joly D.L."/>
            <person name="Labbe C."/>
            <person name="Teichmann B."/>
            <person name="Linning R."/>
            <person name="Belzile F."/>
            <person name="Bakkeren G."/>
            <person name="Belanger R.R."/>
        </authorList>
    </citation>
    <scope>NUCLEOTIDE SEQUENCE [LARGE SCALE GENOMIC DNA]</scope>
    <source>
        <strain evidence="3 4">PF-1</strain>
    </source>
</reference>
<protein>
    <recommendedName>
        <fullName evidence="2">DUF7918 domain-containing protein</fullName>
    </recommendedName>
</protein>
<evidence type="ECO:0000313" key="3">
    <source>
        <dbReference type="EMBL" id="EPQ26409.1"/>
    </source>
</evidence>
<evidence type="ECO:0000256" key="1">
    <source>
        <dbReference type="SAM" id="MobiDB-lite"/>
    </source>
</evidence>
<feature type="region of interest" description="Disordered" evidence="1">
    <location>
        <begin position="269"/>
        <end position="344"/>
    </location>
</feature>
<dbReference type="InterPro" id="IPR057678">
    <property type="entry name" value="DUF7918"/>
</dbReference>
<accession>A0A061H2F4</accession>
<name>A0A061H2F4_9BASI</name>
<dbReference type="EMBL" id="KE361645">
    <property type="protein sequence ID" value="EPQ26409.1"/>
    <property type="molecule type" value="Genomic_DNA"/>
</dbReference>
<dbReference type="RefSeq" id="XP_007881786.1">
    <property type="nucleotide sequence ID" value="XM_007883595.1"/>
</dbReference>
<dbReference type="PANTHER" id="PTHR36223:SF1">
    <property type="entry name" value="TRANSCRIPTION ELONGATION FACTOR EAF N-TERMINAL DOMAIN-CONTAINING PROTEIN"/>
    <property type="match status" value="1"/>
</dbReference>
<feature type="region of interest" description="Disordered" evidence="1">
    <location>
        <begin position="204"/>
        <end position="228"/>
    </location>
</feature>
<feature type="compositionally biased region" description="Basic and acidic residues" evidence="1">
    <location>
        <begin position="320"/>
        <end position="331"/>
    </location>
</feature>
<dbReference type="GeneID" id="19320137"/>
<proteinExistence type="predicted"/>
<feature type="region of interest" description="Disordered" evidence="1">
    <location>
        <begin position="1"/>
        <end position="38"/>
    </location>
</feature>
<gene>
    <name evidence="3" type="ORF">PFL1_06057</name>
</gene>
<feature type="compositionally biased region" description="Low complexity" evidence="1">
    <location>
        <begin position="25"/>
        <end position="38"/>
    </location>
</feature>
<feature type="domain" description="DUF7918" evidence="2">
    <location>
        <begin position="70"/>
        <end position="268"/>
    </location>
</feature>
<dbReference type="KEGG" id="pfp:PFL1_06057"/>
<sequence length="344" mass="37696">MGTPRPRASQTRRAPRSSPPLLFHPVAASPSPVSRPSLSPSILAPLTKPMLLKGITANIRVPDGNGGRDTLEEFQTSAKGRAARSTYVCSIDDTAFELFLRRDKEISDDLVVELTIDGVEVDGVWHWEEGTGLDFPLDCVPCGRDEERLLRFAKIARIKNEDEPDDEDETELGCIEVAVHRVKILGTKRRAWFGAATDPCNVSDHAATDRKNRGGIPPSHKIALGERRKTKRLPDLEQVYEYRDAKALAIFTYYYASRDVLEASGIVPSAPAPSGSRSEPTAADDATRSIAAANADVKVEVHDDPELTSPDSAASVNVKLEAHDDTPDDGRRRSKRLRTSANRP</sequence>
<dbReference type="Proteomes" id="UP000053664">
    <property type="component" value="Unassembled WGS sequence"/>
</dbReference>